<dbReference type="PANTHER" id="PTHR42681:SF1">
    <property type="entry name" value="MALONYL-COA-ACYL CARRIER PROTEIN TRANSACYLASE, MITOCHONDRIAL"/>
    <property type="match status" value="1"/>
</dbReference>
<name>D5EPQ0_CORAD</name>
<sequence length="332" mass="35665">MWIWSRFGLIRRGRLAILLGFIQTHTQTTIMAKGLLFAGQGAQTVGMGRSLYDNSEIAKALYDEANEVLGWDLKGISFDGPDAALTETKVCQPALYVHGYALYAILKEAGQLADVTAACGLSLGELTALAAAGVYDFSTGLRLVAERGRLMQEACDATKGGMAAVIGGTPESVQAFCDKFDIEIANLNCPGQIVISGEKEKVMDAVANSKEAGFKLCKPLNVAGAYHSRLMASARDAFGEFIQDFDFKAPEIAVYTNVTGGRVSDPQDIKASLVKQVVSSVRFEDNLRNMAAENSLVDFVECGPGKVLAGFAKRIDRSLNVASYYDFDELPA</sequence>
<dbReference type="PIRSF" id="PIRSF000446">
    <property type="entry name" value="Mct"/>
    <property type="match status" value="1"/>
</dbReference>
<evidence type="ECO:0000256" key="1">
    <source>
        <dbReference type="ARBA" id="ARBA00013258"/>
    </source>
</evidence>
<dbReference type="Proteomes" id="UP000000925">
    <property type="component" value="Chromosome"/>
</dbReference>
<dbReference type="EC" id="2.3.1.39" evidence="1 6"/>
<dbReference type="EMBL" id="CP001998">
    <property type="protein sequence ID" value="ADE53787.1"/>
    <property type="molecule type" value="Genomic_DNA"/>
</dbReference>
<feature type="domain" description="Malonyl-CoA:ACP transacylase (MAT)" evidence="8">
    <location>
        <begin position="36"/>
        <end position="326"/>
    </location>
</feature>
<dbReference type="STRING" id="583355.Caka_0763"/>
<dbReference type="GO" id="GO:0004314">
    <property type="term" value="F:[acyl-carrier-protein] S-malonyltransferase activity"/>
    <property type="evidence" value="ECO:0007669"/>
    <property type="project" value="UniProtKB-EC"/>
</dbReference>
<dbReference type="SMART" id="SM00827">
    <property type="entry name" value="PKS_AT"/>
    <property type="match status" value="1"/>
</dbReference>
<evidence type="ECO:0000256" key="2">
    <source>
        <dbReference type="ARBA" id="ARBA00018953"/>
    </source>
</evidence>
<dbReference type="KEGG" id="caa:Caka_0763"/>
<proteinExistence type="inferred from homology"/>
<evidence type="ECO:0000256" key="7">
    <source>
        <dbReference type="PIRSR" id="PIRSR000446-1"/>
    </source>
</evidence>
<dbReference type="SUPFAM" id="SSF55048">
    <property type="entry name" value="Probable ACP-binding domain of malonyl-CoA ACP transacylase"/>
    <property type="match status" value="1"/>
</dbReference>
<protein>
    <recommendedName>
        <fullName evidence="2 6">Malonyl CoA-acyl carrier protein transacylase</fullName>
        <ecNumber evidence="1 6">2.3.1.39</ecNumber>
    </recommendedName>
</protein>
<dbReference type="GO" id="GO:0006633">
    <property type="term" value="P:fatty acid biosynthetic process"/>
    <property type="evidence" value="ECO:0007669"/>
    <property type="project" value="TreeGrafter"/>
</dbReference>
<feature type="active site" evidence="7">
    <location>
        <position position="122"/>
    </location>
</feature>
<evidence type="ECO:0000256" key="3">
    <source>
        <dbReference type="ARBA" id="ARBA00022679"/>
    </source>
</evidence>
<dbReference type="NCBIfam" id="TIGR00128">
    <property type="entry name" value="fabD"/>
    <property type="match status" value="1"/>
</dbReference>
<dbReference type="Gene3D" id="3.30.70.250">
    <property type="entry name" value="Malonyl-CoA ACP transacylase, ACP-binding"/>
    <property type="match status" value="1"/>
</dbReference>
<dbReference type="SUPFAM" id="SSF52151">
    <property type="entry name" value="FabD/lysophospholipase-like"/>
    <property type="match status" value="1"/>
</dbReference>
<evidence type="ECO:0000256" key="5">
    <source>
        <dbReference type="ARBA" id="ARBA00048462"/>
    </source>
</evidence>
<dbReference type="InterPro" id="IPR024925">
    <property type="entry name" value="Malonyl_CoA-ACP_transAc"/>
</dbReference>
<evidence type="ECO:0000256" key="6">
    <source>
        <dbReference type="PIRNR" id="PIRNR000446"/>
    </source>
</evidence>
<dbReference type="Gene3D" id="3.40.366.10">
    <property type="entry name" value="Malonyl-Coenzyme A Acyl Carrier Protein, domain 2"/>
    <property type="match status" value="1"/>
</dbReference>
<evidence type="ECO:0000313" key="9">
    <source>
        <dbReference type="EMBL" id="ADE53787.1"/>
    </source>
</evidence>
<dbReference type="Pfam" id="PF00698">
    <property type="entry name" value="Acyl_transf_1"/>
    <property type="match status" value="1"/>
</dbReference>
<dbReference type="PANTHER" id="PTHR42681">
    <property type="entry name" value="MALONYL-COA-ACYL CARRIER PROTEIN TRANSACYLASE, MITOCHONDRIAL"/>
    <property type="match status" value="1"/>
</dbReference>
<keyword evidence="10" id="KW-1185">Reference proteome</keyword>
<keyword evidence="3 6" id="KW-0808">Transferase</keyword>
<dbReference type="InterPro" id="IPR016036">
    <property type="entry name" value="Malonyl_transacylase_ACP-bd"/>
</dbReference>
<feature type="active site" evidence="7">
    <location>
        <position position="227"/>
    </location>
</feature>
<organism evidence="9 10">
    <name type="scientific">Coraliomargarita akajimensis (strain DSM 45221 / IAM 15411 / JCM 23193 / KCTC 12865 / 04OKA010-24)</name>
    <dbReference type="NCBI Taxonomy" id="583355"/>
    <lineage>
        <taxon>Bacteria</taxon>
        <taxon>Pseudomonadati</taxon>
        <taxon>Verrucomicrobiota</taxon>
        <taxon>Opitutia</taxon>
        <taxon>Puniceicoccales</taxon>
        <taxon>Coraliomargaritaceae</taxon>
        <taxon>Coraliomargarita</taxon>
    </lineage>
</organism>
<evidence type="ECO:0000259" key="8">
    <source>
        <dbReference type="SMART" id="SM00827"/>
    </source>
</evidence>
<comment type="similarity">
    <text evidence="6">Belongs to the fabD family.</text>
</comment>
<gene>
    <name evidence="9" type="ordered locus">Caka_0763</name>
</gene>
<dbReference type="InterPro" id="IPR050858">
    <property type="entry name" value="Mal-CoA-ACP_Trans/PKS_FabD"/>
</dbReference>
<dbReference type="InterPro" id="IPR014043">
    <property type="entry name" value="Acyl_transferase_dom"/>
</dbReference>
<dbReference type="GO" id="GO:0005829">
    <property type="term" value="C:cytosol"/>
    <property type="evidence" value="ECO:0007669"/>
    <property type="project" value="TreeGrafter"/>
</dbReference>
<dbReference type="HOGENOM" id="CLU_030558_1_1_0"/>
<keyword evidence="4 6" id="KW-0012">Acyltransferase</keyword>
<accession>D5EPQ0</accession>
<dbReference type="InterPro" id="IPR001227">
    <property type="entry name" value="Ac_transferase_dom_sf"/>
</dbReference>
<evidence type="ECO:0000256" key="4">
    <source>
        <dbReference type="ARBA" id="ARBA00023315"/>
    </source>
</evidence>
<comment type="catalytic activity">
    <reaction evidence="5 6">
        <text>holo-[ACP] + malonyl-CoA = malonyl-[ACP] + CoA</text>
        <dbReference type="Rhea" id="RHEA:41792"/>
        <dbReference type="Rhea" id="RHEA-COMP:9623"/>
        <dbReference type="Rhea" id="RHEA-COMP:9685"/>
        <dbReference type="ChEBI" id="CHEBI:57287"/>
        <dbReference type="ChEBI" id="CHEBI:57384"/>
        <dbReference type="ChEBI" id="CHEBI:64479"/>
        <dbReference type="ChEBI" id="CHEBI:78449"/>
        <dbReference type="EC" id="2.3.1.39"/>
    </reaction>
</comment>
<dbReference type="AlphaFoldDB" id="D5EPQ0"/>
<dbReference type="eggNOG" id="COG0331">
    <property type="taxonomic scope" value="Bacteria"/>
</dbReference>
<dbReference type="InterPro" id="IPR016035">
    <property type="entry name" value="Acyl_Trfase/lysoPLipase"/>
</dbReference>
<evidence type="ECO:0000313" key="10">
    <source>
        <dbReference type="Proteomes" id="UP000000925"/>
    </source>
</evidence>
<reference evidence="9 10" key="1">
    <citation type="journal article" date="2010" name="Stand. Genomic Sci.">
        <title>Complete genome sequence of Coraliomargarita akajimensis type strain (04OKA010-24).</title>
        <authorList>
            <person name="Mavromatis K."/>
            <person name="Abt B."/>
            <person name="Brambilla E."/>
            <person name="Lapidus A."/>
            <person name="Copeland A."/>
            <person name="Deshpande S."/>
            <person name="Nolan M."/>
            <person name="Lucas S."/>
            <person name="Tice H."/>
            <person name="Cheng J.F."/>
            <person name="Han C."/>
            <person name="Detter J.C."/>
            <person name="Woyke T."/>
            <person name="Goodwin L."/>
            <person name="Pitluck S."/>
            <person name="Held B."/>
            <person name="Brettin T."/>
            <person name="Tapia R."/>
            <person name="Ivanova N."/>
            <person name="Mikhailova N."/>
            <person name="Pati A."/>
            <person name="Liolios K."/>
            <person name="Chen A."/>
            <person name="Palaniappan K."/>
            <person name="Land M."/>
            <person name="Hauser L."/>
            <person name="Chang Y.J."/>
            <person name="Jeffries C.D."/>
            <person name="Rohde M."/>
            <person name="Goker M."/>
            <person name="Bristow J."/>
            <person name="Eisen J.A."/>
            <person name="Markowitz V."/>
            <person name="Hugenholtz P."/>
            <person name="Klenk H.P."/>
            <person name="Kyrpides N.C."/>
        </authorList>
    </citation>
    <scope>NUCLEOTIDE SEQUENCE [LARGE SCALE GENOMIC DNA]</scope>
    <source>
        <strain evidence="10">DSM 45221 / IAM 15411 / JCM 23193 / KCTC 12865</strain>
    </source>
</reference>
<dbReference type="InterPro" id="IPR004410">
    <property type="entry name" value="Malonyl_CoA-ACP_transAc_FabD"/>
</dbReference>